<keyword evidence="1" id="KW-0812">Transmembrane</keyword>
<evidence type="ECO:0000256" key="1">
    <source>
        <dbReference type="SAM" id="Phobius"/>
    </source>
</evidence>
<feature type="transmembrane region" description="Helical" evidence="1">
    <location>
        <begin position="694"/>
        <end position="711"/>
    </location>
</feature>
<evidence type="ECO:0000313" key="3">
    <source>
        <dbReference type="EMBL" id="EPE07336.1"/>
    </source>
</evidence>
<feature type="transmembrane region" description="Helical" evidence="1">
    <location>
        <begin position="723"/>
        <end position="745"/>
    </location>
</feature>
<dbReference type="AlphaFoldDB" id="S3C632"/>
<dbReference type="OMA" id="VWRISIS"/>
<proteinExistence type="predicted"/>
<keyword evidence="1" id="KW-0472">Membrane</keyword>
<accession>S3C632</accession>
<protein>
    <submittedName>
        <fullName evidence="3">Cas1p-like protein</fullName>
    </submittedName>
</protein>
<dbReference type="eggNOG" id="KOG1699">
    <property type="taxonomic scope" value="Eukaryota"/>
</dbReference>
<dbReference type="Pfam" id="PF07779">
    <property type="entry name" value="Cas1_AcylT"/>
    <property type="match status" value="1"/>
</dbReference>
<feature type="transmembrane region" description="Helical" evidence="1">
    <location>
        <begin position="393"/>
        <end position="411"/>
    </location>
</feature>
<sequence length="887" mass="98707">MVRPAASVSSGNGLGTSGRRASRVSFLNTGNSFRNAILRLSVAIFCIGIALQALSGNSDPYRCGALVKHGSWPPYTSPSVDDAMDYEQLESLKKDGRELPPARPFEKWEPAGCRMHEYSREDIGYCLGGKRILFVGDSAARIIFFAALTRLDHESAEWLLRSTFVEDNPRHDLSIESESVVLDFLWDPWLNSSIFTAELSPSDPKRSELFQAAGEPEPPPKADLVIVGSSGLWAARNAGDDYFQSFKTATDLVAQSMQSTIRPFSGARDASSDDYIFLTPVTIPRYDMLPTDRAKALSPERIERINSYLASLSSTAQSHILTAYNEMTHHVPEAYEETGLHVSEAVAERWIDIPLNARCNGLLARLSEDRPESLAFKTTCCVAYPGLVSGQRFLFVGIFASMLPPILFFCFKRGAKPPSSIATAFVGLAVLLCYMADRSHLFAKAEKRYSTAWVYFSAFATGVVFIASRRQARLPKSNISQQHGFLPRHVSDEWKGLMQVAFLLLAYQDGLDKPVAINWSEFVLNSYLFLSAFGHTSYFLKTGDCSFRRVASTLFRLNILPCLLVFMLDGLASGLYFLNSTWDVEAMRNTVASAWCSPFFGMAIAVISHRVSFIRSRTTLAHSVPRQGQRSKHAASIEHGFINKGSSWIDRRLVNIMFPNEFTEPLYPMFVIFCGVFTFGFANMITLSPLADEGVYYPLSTSAAVLCLAVVRNCHEKLQSTFLFFPSVLGGIALELTVLHNHLLLSGNGTGRLRLFSTYTTPTEGNAIVGALFNAKVTLYQSVEVVSIVAVFITVSWHSHQAIRQIASMLFGSSVKATKASALHDIHEMHDKHATDDESVYSLPISDDGFHFETKNTKTWYGTWISDARLRAVYLLLLLWGWNRYYI</sequence>
<keyword evidence="1" id="KW-1133">Transmembrane helix</keyword>
<keyword evidence="4" id="KW-1185">Reference proteome</keyword>
<feature type="transmembrane region" description="Helical" evidence="1">
    <location>
        <begin position="418"/>
        <end position="437"/>
    </location>
</feature>
<reference evidence="3 4" key="1">
    <citation type="journal article" date="2013" name="BMC Genomics">
        <title>The genome and transcriptome of the pine saprophyte Ophiostoma piceae, and a comparison with the bark beetle-associated pine pathogen Grosmannia clavigera.</title>
        <authorList>
            <person name="Haridas S."/>
            <person name="Wang Y."/>
            <person name="Lim L."/>
            <person name="Massoumi Alamouti S."/>
            <person name="Jackman S."/>
            <person name="Docking R."/>
            <person name="Robertson G."/>
            <person name="Birol I."/>
            <person name="Bohlmann J."/>
            <person name="Breuil C."/>
        </authorList>
    </citation>
    <scope>NUCLEOTIDE SEQUENCE [LARGE SCALE GENOMIC DNA]</scope>
    <source>
        <strain evidence="3 4">UAMH 11346</strain>
    </source>
</reference>
<feature type="transmembrane region" description="Helical" evidence="1">
    <location>
        <begin position="666"/>
        <end position="688"/>
    </location>
</feature>
<feature type="transmembrane region" description="Helical" evidence="1">
    <location>
        <begin position="590"/>
        <end position="607"/>
    </location>
</feature>
<organism evidence="3 4">
    <name type="scientific">Ophiostoma piceae (strain UAMH 11346)</name>
    <name type="common">Sap stain fungus</name>
    <dbReference type="NCBI Taxonomy" id="1262450"/>
    <lineage>
        <taxon>Eukaryota</taxon>
        <taxon>Fungi</taxon>
        <taxon>Dikarya</taxon>
        <taxon>Ascomycota</taxon>
        <taxon>Pezizomycotina</taxon>
        <taxon>Sordariomycetes</taxon>
        <taxon>Sordariomycetidae</taxon>
        <taxon>Ophiostomatales</taxon>
        <taxon>Ophiostomataceae</taxon>
        <taxon>Ophiostoma</taxon>
    </lineage>
</organism>
<feature type="transmembrane region" description="Helical" evidence="1">
    <location>
        <begin position="557"/>
        <end position="578"/>
    </location>
</feature>
<dbReference type="OrthoDB" id="1932925at2759"/>
<evidence type="ECO:0000259" key="2">
    <source>
        <dbReference type="Pfam" id="PF07779"/>
    </source>
</evidence>
<evidence type="ECO:0000313" key="4">
    <source>
        <dbReference type="Proteomes" id="UP000016923"/>
    </source>
</evidence>
<dbReference type="EMBL" id="KE148151">
    <property type="protein sequence ID" value="EPE07336.1"/>
    <property type="molecule type" value="Genomic_DNA"/>
</dbReference>
<feature type="transmembrane region" description="Helical" evidence="1">
    <location>
        <begin position="449"/>
        <end position="467"/>
    </location>
</feature>
<dbReference type="InterPro" id="IPR012419">
    <property type="entry name" value="Cas1_AcylTrans_dom"/>
</dbReference>
<gene>
    <name evidence="3" type="ORF">F503_07987</name>
</gene>
<feature type="domain" description="Cas1p 10 TM acyl transferase" evidence="2">
    <location>
        <begin position="421"/>
        <end position="570"/>
    </location>
</feature>
<dbReference type="HOGENOM" id="CLU_008003_0_1_1"/>
<name>S3C632_OPHP1</name>
<dbReference type="Proteomes" id="UP000016923">
    <property type="component" value="Unassembled WGS sequence"/>
</dbReference>
<feature type="transmembrane region" description="Helical" evidence="1">
    <location>
        <begin position="779"/>
        <end position="799"/>
    </location>
</feature>
<dbReference type="VEuPathDB" id="FungiDB:F503_07987"/>